<protein>
    <submittedName>
        <fullName evidence="1">Uncharacterized protein</fullName>
    </submittedName>
</protein>
<accession>A0A151N631</accession>
<reference evidence="1 2" key="1">
    <citation type="journal article" date="2012" name="Genome Biol.">
        <title>Sequencing three crocodilian genomes to illuminate the evolution of archosaurs and amniotes.</title>
        <authorList>
            <person name="St John J.A."/>
            <person name="Braun E.L."/>
            <person name="Isberg S.R."/>
            <person name="Miles L.G."/>
            <person name="Chong A.Y."/>
            <person name="Gongora J."/>
            <person name="Dalzell P."/>
            <person name="Moran C."/>
            <person name="Bed'hom B."/>
            <person name="Abzhanov A."/>
            <person name="Burgess S.C."/>
            <person name="Cooksey A.M."/>
            <person name="Castoe T.A."/>
            <person name="Crawford N.G."/>
            <person name="Densmore L.D."/>
            <person name="Drew J.C."/>
            <person name="Edwards S.V."/>
            <person name="Faircloth B.C."/>
            <person name="Fujita M.K."/>
            <person name="Greenwold M.J."/>
            <person name="Hoffmann F.G."/>
            <person name="Howard J.M."/>
            <person name="Iguchi T."/>
            <person name="Janes D.E."/>
            <person name="Khan S.Y."/>
            <person name="Kohno S."/>
            <person name="de Koning A.J."/>
            <person name="Lance S.L."/>
            <person name="McCarthy F.M."/>
            <person name="McCormack J.E."/>
            <person name="Merchant M.E."/>
            <person name="Peterson D.G."/>
            <person name="Pollock D.D."/>
            <person name="Pourmand N."/>
            <person name="Raney B.J."/>
            <person name="Roessler K.A."/>
            <person name="Sanford J.R."/>
            <person name="Sawyer R.H."/>
            <person name="Schmidt C.J."/>
            <person name="Triplett E.W."/>
            <person name="Tuberville T.D."/>
            <person name="Venegas-Anaya M."/>
            <person name="Howard J.T."/>
            <person name="Jarvis E.D."/>
            <person name="Guillette L.J.Jr."/>
            <person name="Glenn T.C."/>
            <person name="Green R.E."/>
            <person name="Ray D.A."/>
        </authorList>
    </citation>
    <scope>NUCLEOTIDE SEQUENCE [LARGE SCALE GENOMIC DNA]</scope>
    <source>
        <strain evidence="1">KSC_2009_1</strain>
    </source>
</reference>
<name>A0A151N631_ALLMI</name>
<evidence type="ECO:0000313" key="1">
    <source>
        <dbReference type="EMBL" id="KYO32250.1"/>
    </source>
</evidence>
<keyword evidence="2" id="KW-1185">Reference proteome</keyword>
<dbReference type="AlphaFoldDB" id="A0A151N631"/>
<organism evidence="1 2">
    <name type="scientific">Alligator mississippiensis</name>
    <name type="common">American alligator</name>
    <dbReference type="NCBI Taxonomy" id="8496"/>
    <lineage>
        <taxon>Eukaryota</taxon>
        <taxon>Metazoa</taxon>
        <taxon>Chordata</taxon>
        <taxon>Craniata</taxon>
        <taxon>Vertebrata</taxon>
        <taxon>Euteleostomi</taxon>
        <taxon>Archelosauria</taxon>
        <taxon>Archosauria</taxon>
        <taxon>Crocodylia</taxon>
        <taxon>Alligatoridae</taxon>
        <taxon>Alligatorinae</taxon>
        <taxon>Alligator</taxon>
    </lineage>
</organism>
<dbReference type="EMBL" id="AKHW03004004">
    <property type="protein sequence ID" value="KYO32250.1"/>
    <property type="molecule type" value="Genomic_DNA"/>
</dbReference>
<comment type="caution">
    <text evidence="1">The sequence shown here is derived from an EMBL/GenBank/DDBJ whole genome shotgun (WGS) entry which is preliminary data.</text>
</comment>
<evidence type="ECO:0000313" key="2">
    <source>
        <dbReference type="Proteomes" id="UP000050525"/>
    </source>
</evidence>
<dbReference type="Proteomes" id="UP000050525">
    <property type="component" value="Unassembled WGS sequence"/>
</dbReference>
<proteinExistence type="predicted"/>
<sequence>MCFLVLQETFNETRPGAVGDTYKGTRQEKANGILTSKGRPVETFCDQAKWGKAQHTENTAHARGEEEALSRFPWQLTHVGWIFKAYRILSAIEMHPTQCYFQVRSSPGQCGIVYVQLCNPDRSPLQGKVAEHHAESAESGA</sequence>
<gene>
    <name evidence="1" type="ORF">Y1Q_0007220</name>
</gene>